<dbReference type="Gene3D" id="3.30.230.10">
    <property type="match status" value="1"/>
</dbReference>
<dbReference type="AlphaFoldDB" id="D1AIN6"/>
<evidence type="ECO:0000256" key="3">
    <source>
        <dbReference type="ARBA" id="ARBA00022840"/>
    </source>
</evidence>
<keyword evidence="6" id="KW-1185">Reference proteome</keyword>
<evidence type="ECO:0000256" key="1">
    <source>
        <dbReference type="ARBA" id="ARBA00006354"/>
    </source>
</evidence>
<dbReference type="InterPro" id="IPR004482">
    <property type="entry name" value="Mg_chelat-rel"/>
</dbReference>
<dbReference type="InterPro" id="IPR025158">
    <property type="entry name" value="Mg_chelat-rel_C"/>
</dbReference>
<reference evidence="6" key="1">
    <citation type="submission" date="2009-09" db="EMBL/GenBank/DDBJ databases">
        <title>The complete chromosome of Sebaldella termitidis ATCC 33386.</title>
        <authorList>
            <consortium name="US DOE Joint Genome Institute (JGI-PGF)"/>
            <person name="Lucas S."/>
            <person name="Copeland A."/>
            <person name="Lapidus A."/>
            <person name="Glavina del Rio T."/>
            <person name="Dalin E."/>
            <person name="Tice H."/>
            <person name="Bruce D."/>
            <person name="Goodwin L."/>
            <person name="Pitluck S."/>
            <person name="Kyrpides N."/>
            <person name="Mavromatis K."/>
            <person name="Ivanova N."/>
            <person name="Mikhailova N."/>
            <person name="Sims D."/>
            <person name="Meincke L."/>
            <person name="Brettin T."/>
            <person name="Detter J.C."/>
            <person name="Han C."/>
            <person name="Larimer F."/>
            <person name="Land M."/>
            <person name="Hauser L."/>
            <person name="Markowitz V."/>
            <person name="Cheng J.F."/>
            <person name="Hugenholtz P."/>
            <person name="Woyke T."/>
            <person name="Wu D."/>
            <person name="Eisen J.A."/>
        </authorList>
    </citation>
    <scope>NUCLEOTIDE SEQUENCE [LARGE SCALE GENOMIC DNA]</scope>
    <source>
        <strain evidence="6">ATCC 33386 / NCTC 11300</strain>
    </source>
</reference>
<proteinExistence type="inferred from homology"/>
<organism evidence="5 6">
    <name type="scientific">Sebaldella termitidis (strain ATCC 33386 / NCTC 11300)</name>
    <dbReference type="NCBI Taxonomy" id="526218"/>
    <lineage>
        <taxon>Bacteria</taxon>
        <taxon>Fusobacteriati</taxon>
        <taxon>Fusobacteriota</taxon>
        <taxon>Fusobacteriia</taxon>
        <taxon>Fusobacteriales</taxon>
        <taxon>Leptotrichiaceae</taxon>
        <taxon>Sebaldella</taxon>
    </lineage>
</organism>
<dbReference type="SMART" id="SM00382">
    <property type="entry name" value="AAA"/>
    <property type="match status" value="1"/>
</dbReference>
<reference evidence="5 6" key="2">
    <citation type="journal article" date="2010" name="Stand. Genomic Sci.">
        <title>Complete genome sequence of Sebaldella termitidis type strain (NCTC 11300).</title>
        <authorList>
            <person name="Harmon-Smith M."/>
            <person name="Celia L."/>
            <person name="Chertkov O."/>
            <person name="Lapidus A."/>
            <person name="Copeland A."/>
            <person name="Glavina Del Rio T."/>
            <person name="Nolan M."/>
            <person name="Lucas S."/>
            <person name="Tice H."/>
            <person name="Cheng J.F."/>
            <person name="Han C."/>
            <person name="Detter J.C."/>
            <person name="Bruce D."/>
            <person name="Goodwin L."/>
            <person name="Pitluck S."/>
            <person name="Pati A."/>
            <person name="Liolios K."/>
            <person name="Ivanova N."/>
            <person name="Mavromatis K."/>
            <person name="Mikhailova N."/>
            <person name="Chen A."/>
            <person name="Palaniappan K."/>
            <person name="Land M."/>
            <person name="Hauser L."/>
            <person name="Chang Y.J."/>
            <person name="Jeffries C.D."/>
            <person name="Brettin T."/>
            <person name="Goker M."/>
            <person name="Beck B."/>
            <person name="Bristow J."/>
            <person name="Eisen J.A."/>
            <person name="Markowitz V."/>
            <person name="Hugenholtz P."/>
            <person name="Kyrpides N.C."/>
            <person name="Klenk H.P."/>
            <person name="Chen F."/>
        </authorList>
    </citation>
    <scope>NUCLEOTIDE SEQUENCE [LARGE SCALE GENOMIC DNA]</scope>
    <source>
        <strain evidence="6">ATCC 33386 / NCTC 11300</strain>
    </source>
</reference>
<dbReference type="HOGENOM" id="CLU_026145_1_0_0"/>
<keyword evidence="2" id="KW-0547">Nucleotide-binding</keyword>
<dbReference type="GO" id="GO:0003677">
    <property type="term" value="F:DNA binding"/>
    <property type="evidence" value="ECO:0007669"/>
    <property type="project" value="InterPro"/>
</dbReference>
<accession>D1AIN6</accession>
<dbReference type="Pfam" id="PF01078">
    <property type="entry name" value="Mg_chelatase"/>
    <property type="match status" value="1"/>
</dbReference>
<dbReference type="Proteomes" id="UP000000845">
    <property type="component" value="Chromosome"/>
</dbReference>
<dbReference type="Gene3D" id="3.40.50.300">
    <property type="entry name" value="P-loop containing nucleotide triphosphate hydrolases"/>
    <property type="match status" value="1"/>
</dbReference>
<dbReference type="SUPFAM" id="SSF54211">
    <property type="entry name" value="Ribosomal protein S5 domain 2-like"/>
    <property type="match status" value="1"/>
</dbReference>
<dbReference type="PANTHER" id="PTHR32039:SF7">
    <property type="entry name" value="COMPETENCE PROTEIN COMM"/>
    <property type="match status" value="1"/>
</dbReference>
<dbReference type="RefSeq" id="WP_012861216.1">
    <property type="nucleotide sequence ID" value="NC_013517.1"/>
</dbReference>
<dbReference type="InterPro" id="IPR001208">
    <property type="entry name" value="MCM_dom"/>
</dbReference>
<dbReference type="Pfam" id="PF13335">
    <property type="entry name" value="Mg_chelatase_C"/>
    <property type="match status" value="1"/>
</dbReference>
<dbReference type="GO" id="GO:0005524">
    <property type="term" value="F:ATP binding"/>
    <property type="evidence" value="ECO:0007669"/>
    <property type="project" value="UniProtKB-KW"/>
</dbReference>
<evidence type="ECO:0000256" key="2">
    <source>
        <dbReference type="ARBA" id="ARBA00022741"/>
    </source>
</evidence>
<dbReference type="PANTHER" id="PTHR32039">
    <property type="entry name" value="MAGNESIUM-CHELATASE SUBUNIT CHLI"/>
    <property type="match status" value="1"/>
</dbReference>
<dbReference type="InterPro" id="IPR045006">
    <property type="entry name" value="CHLI-like"/>
</dbReference>
<feature type="domain" description="AAA+ ATPase" evidence="4">
    <location>
        <begin position="211"/>
        <end position="374"/>
    </location>
</feature>
<dbReference type="EMBL" id="CP001739">
    <property type="protein sequence ID" value="ACZ08620.1"/>
    <property type="molecule type" value="Genomic_DNA"/>
</dbReference>
<dbReference type="PRINTS" id="PR01657">
    <property type="entry name" value="MCMFAMILY"/>
</dbReference>
<keyword evidence="3" id="KW-0067">ATP-binding</keyword>
<dbReference type="Pfam" id="PF13541">
    <property type="entry name" value="ChlI"/>
    <property type="match status" value="1"/>
</dbReference>
<sequence length="497" mass="55729">MAITILSASFTGMNSYIVSVEVDIFNGLSGFSIVGMGDTAIIESRERIRSSLKNIDVIFPAKKVIVNLSPADIRKKGSQFDLSICTGILANLGYIENMPRLEKYLILGELSLNGDVKNCKGIINAVILAKNNNLEGIIIPYDNYREASLIKGIKIIPVKNLTDVFRFLNEGKYYTLKNTESNSETYTNDIDFSDIKGQSHAKRAAEIAAAGGHNLFLIGDPGSGKSMIAKRMITILPHMHEEEIIETTRIYSIAGMLSPEFPVVSERPFRAPHHTASTVSLVGGSTRPGEISLALHGVLFLDELGEYPLKLLEVLRQPLEDGKITISRADFSAVYPVNMILITASNPSPSGYFPNDPRCTDTLRDIKRYVKKFSGPLLDRMDLYVELKKLSHMEILNMNNGEASADIKKRVLKARKIQYLRYNSIKLNKDMKKKDLEKYCRLDDEMLEFLTPVIEKFELSARAYDKILKVARTIADLDEAENIQIRHLSEALNYRKK</sequence>
<dbReference type="InterPro" id="IPR014721">
    <property type="entry name" value="Ribsml_uS5_D2-typ_fold_subgr"/>
</dbReference>
<dbReference type="STRING" id="526218.Sterm_1762"/>
<comment type="similarity">
    <text evidence="1">Belongs to the Mg-chelatase subunits D/I family. ComM subfamily.</text>
</comment>
<dbReference type="InterPro" id="IPR027417">
    <property type="entry name" value="P-loop_NTPase"/>
</dbReference>
<dbReference type="eggNOG" id="COG0606">
    <property type="taxonomic scope" value="Bacteria"/>
</dbReference>
<gene>
    <name evidence="5" type="ordered locus">Sterm_1762</name>
</gene>
<dbReference type="SUPFAM" id="SSF52540">
    <property type="entry name" value="P-loop containing nucleoside triphosphate hydrolases"/>
    <property type="match status" value="1"/>
</dbReference>
<dbReference type="InterPro" id="IPR020568">
    <property type="entry name" value="Ribosomal_Su5_D2-typ_SF"/>
</dbReference>
<dbReference type="KEGG" id="str:Sterm_1762"/>
<dbReference type="InterPro" id="IPR003593">
    <property type="entry name" value="AAA+_ATPase"/>
</dbReference>
<protein>
    <submittedName>
        <fullName evidence="5">Mg chelatase, subunit ChlI</fullName>
    </submittedName>
</protein>
<evidence type="ECO:0000313" key="6">
    <source>
        <dbReference type="Proteomes" id="UP000000845"/>
    </source>
</evidence>
<name>D1AIN6_SEBTE</name>
<evidence type="ECO:0000259" key="4">
    <source>
        <dbReference type="SMART" id="SM00382"/>
    </source>
</evidence>
<evidence type="ECO:0000313" key="5">
    <source>
        <dbReference type="EMBL" id="ACZ08620.1"/>
    </source>
</evidence>
<dbReference type="NCBIfam" id="TIGR00368">
    <property type="entry name" value="YifB family Mg chelatase-like AAA ATPase"/>
    <property type="match status" value="1"/>
</dbReference>
<dbReference type="InterPro" id="IPR000523">
    <property type="entry name" value="Mg_chelatse_chII-like_cat_dom"/>
</dbReference>